<evidence type="ECO:0000313" key="2">
    <source>
        <dbReference type="EMBL" id="WIM98644.1"/>
    </source>
</evidence>
<organism evidence="2 3">
    <name type="scientific">Actinoplanes oblitus</name>
    <dbReference type="NCBI Taxonomy" id="3040509"/>
    <lineage>
        <taxon>Bacteria</taxon>
        <taxon>Bacillati</taxon>
        <taxon>Actinomycetota</taxon>
        <taxon>Actinomycetes</taxon>
        <taxon>Micromonosporales</taxon>
        <taxon>Micromonosporaceae</taxon>
        <taxon>Actinoplanes</taxon>
    </lineage>
</organism>
<keyword evidence="2" id="KW-0547">Nucleotide-binding</keyword>
<gene>
    <name evidence="2" type="ORF">ACTOB_002248</name>
</gene>
<feature type="coiled-coil region" evidence="1">
    <location>
        <begin position="780"/>
        <end position="807"/>
    </location>
</feature>
<dbReference type="SUPFAM" id="SSF52540">
    <property type="entry name" value="P-loop containing nucleoside triphosphate hydrolases"/>
    <property type="match status" value="1"/>
</dbReference>
<dbReference type="GO" id="GO:0005524">
    <property type="term" value="F:ATP binding"/>
    <property type="evidence" value="ECO:0007669"/>
    <property type="project" value="UniProtKB-KW"/>
</dbReference>
<dbReference type="EMBL" id="CP126980">
    <property type="protein sequence ID" value="WIM98644.1"/>
    <property type="molecule type" value="Genomic_DNA"/>
</dbReference>
<reference evidence="2 3" key="1">
    <citation type="submission" date="2023-06" db="EMBL/GenBank/DDBJ databases">
        <authorList>
            <person name="Yushchuk O."/>
            <person name="Binda E."/>
            <person name="Ruckert-Reed C."/>
            <person name="Fedorenko V."/>
            <person name="Kalinowski J."/>
            <person name="Marinelli F."/>
        </authorList>
    </citation>
    <scope>NUCLEOTIDE SEQUENCE [LARGE SCALE GENOMIC DNA]</scope>
    <source>
        <strain evidence="2 3">NRRL 3884</strain>
    </source>
</reference>
<dbReference type="RefSeq" id="WP_284920025.1">
    <property type="nucleotide sequence ID" value="NZ_CP126980.1"/>
</dbReference>
<protein>
    <submittedName>
        <fullName evidence="2">ATP-binding protein</fullName>
    </submittedName>
</protein>
<accession>A0ABY8WLA8</accession>
<dbReference type="InterPro" id="IPR027417">
    <property type="entry name" value="P-loop_NTPase"/>
</dbReference>
<evidence type="ECO:0000256" key="1">
    <source>
        <dbReference type="SAM" id="Coils"/>
    </source>
</evidence>
<feature type="coiled-coil region" evidence="1">
    <location>
        <begin position="313"/>
        <end position="443"/>
    </location>
</feature>
<keyword evidence="2" id="KW-0067">ATP-binding</keyword>
<evidence type="ECO:0000313" key="3">
    <source>
        <dbReference type="Proteomes" id="UP001240150"/>
    </source>
</evidence>
<keyword evidence="3" id="KW-1185">Reference proteome</keyword>
<sequence length="1123" mass="127221">MTEQLPAGPGFRLQRLEVRNWGTFHDRIWTFDLGGANALLTGDIGSGKSTLVDALTTLLMPANKIAYNRAAGAEARERTLRSYVLGYHKSERNEDTGSSRPVALRRGSCYSVILAVFTNTATGATVSLAQVFWLHDGNSGPPERFHLVADQALSISADFSDFGTEIKTLKQRLRAAGAKPHDHFTDYGKDFRRRLGIASEQAMDLFHQTVSMKAVDNLNDFVRSHMLEPFDTTELIRGLVTHFDDLTSAHEAVLTARAQIEALTPLLAHCTTAEEQRRTIKHLGKLRTALPYFCAHGKATALQQRITVNQGQHRKLSDQHNRLGNELSDARERKSALELERAGHGGDRITAIEREINQTREQQNERRRRADQFADLLTRAEFASVGDLMQFQTRRAEITAKAEDSEQKRARLQEELGIAQSAVSDLGTKIKELNDDLLSLKDRRSNIPRPSLLLRQRMCAELDLAEEDLPFAGELIQVRQDAAEWEGAAERVLHGFAVSVLVPQDHYQAVSDWINANHLGGRIVYYRVPPRDLAPPVVRPQTLFARLEVREGPLQAWVENQLSHRADHVCVDTMADFRRQERAITRAGQIKGGGGRHEKDDRRRIDDRTSYVLGWSNELKVQAIMTQAVALTKTYTEAQGSRNRIAQDAKKNSDLALILSQLTVFTDYTDLDWQRCASRIVDLTNERRNLENSSGQLQRIAADLELVAKLIKGHEELQEQLSRKIGGFNNQIDTDKGLLASAQGTTAEPQFAEAQQYFTDISELVAGAPATTPEQYDRLASNTERRLNEKREQADDALGKARELAVRAMTNFRRSYPQLTKEMDDSLEATSEYRALHQRLADDDLPRFENEFKQYLNTNTIREIASFNSQLNRQSELIRDRIDTINQSLVDIDYNDGRYIRLEVHPTVSTDIRDFRTELRACTDDSLNPDDTDQYSERKFLQVKQLIERFRGREGHTDADKNWTRRVTDVRSWFTFSASERWREDDTEHETYTDSGGKSGGQKEKLAYTILAASLAYQFRLDDPAGADHTFRFVVIDEAFGRGSAESADYALKLFQRLGLQLLIVTPLQKIHVIEPFVNAVGYVDNPRGDNSRLHCMTIEEYRVRQLAHLQGKLSAFETEHVA</sequence>
<dbReference type="Pfam" id="PF13558">
    <property type="entry name" value="SbcC_Walker_B"/>
    <property type="match status" value="1"/>
</dbReference>
<dbReference type="Pfam" id="PF13555">
    <property type="entry name" value="AAA_29"/>
    <property type="match status" value="1"/>
</dbReference>
<dbReference type="Proteomes" id="UP001240150">
    <property type="component" value="Chromosome"/>
</dbReference>
<keyword evidence="1" id="KW-0175">Coiled coil</keyword>
<name>A0ABY8WLA8_9ACTN</name>
<dbReference type="Gene3D" id="3.40.50.300">
    <property type="entry name" value="P-loop containing nucleotide triphosphate hydrolases"/>
    <property type="match status" value="1"/>
</dbReference>
<proteinExistence type="predicted"/>